<comment type="caution">
    <text evidence="2">The sequence shown here is derived from an EMBL/GenBank/DDBJ whole genome shotgun (WGS) entry which is preliminary data.</text>
</comment>
<gene>
    <name evidence="2" type="ORF">A1OK_03420</name>
</gene>
<dbReference type="PROSITE" id="PS51257">
    <property type="entry name" value="PROKAR_LIPOPROTEIN"/>
    <property type="match status" value="1"/>
</dbReference>
<feature type="chain" id="PRO_5009172261" description="Type II secretion system pilot lipoprotein GspS-beta" evidence="1">
    <location>
        <begin position="28"/>
        <end position="133"/>
    </location>
</feature>
<evidence type="ECO:0008006" key="4">
    <source>
        <dbReference type="Google" id="ProtNLM"/>
    </source>
</evidence>
<dbReference type="EMBL" id="AJWN02000090">
    <property type="protein sequence ID" value="OEE59071.1"/>
    <property type="molecule type" value="Genomic_DNA"/>
</dbReference>
<evidence type="ECO:0000256" key="1">
    <source>
        <dbReference type="SAM" id="SignalP"/>
    </source>
</evidence>
<dbReference type="AlphaFoldDB" id="A0A1E5C0V3"/>
<dbReference type="Proteomes" id="UP000095039">
    <property type="component" value="Unassembled WGS sequence"/>
</dbReference>
<dbReference type="RefSeq" id="WP_016961307.1">
    <property type="nucleotide sequence ID" value="NZ_AJWN02000090.1"/>
</dbReference>
<name>A0A1E5C0V3_9GAMM</name>
<accession>A0A1E5C0V3</accession>
<feature type="signal peptide" evidence="1">
    <location>
        <begin position="1"/>
        <end position="27"/>
    </location>
</feature>
<sequence>MRQFSTTGRLALAGAMALILTACSSTSDLEIAETFAEQRADVLSKIVPVTMNGYNLVRATSNSTAIELTLLYSGSGDVAPEALVDKLLKTYCVDNEIYSLLEMGVSYNLLFRDARGRPVLERSITLNDCAKSS</sequence>
<reference evidence="2 3" key="1">
    <citation type="journal article" date="2012" name="Science">
        <title>Ecological populations of bacteria act as socially cohesive units of antibiotic production and resistance.</title>
        <authorList>
            <person name="Cordero O.X."/>
            <person name="Wildschutte H."/>
            <person name="Kirkup B."/>
            <person name="Proehl S."/>
            <person name="Ngo L."/>
            <person name="Hussain F."/>
            <person name="Le Roux F."/>
            <person name="Mincer T."/>
            <person name="Polz M.F."/>
        </authorList>
    </citation>
    <scope>NUCLEOTIDE SEQUENCE [LARGE SCALE GENOMIC DNA]</scope>
    <source>
        <strain evidence="2 3">FF-454</strain>
    </source>
</reference>
<proteinExistence type="predicted"/>
<evidence type="ECO:0000313" key="3">
    <source>
        <dbReference type="Proteomes" id="UP000095039"/>
    </source>
</evidence>
<organism evidence="2 3">
    <name type="scientific">Enterovibrio norvegicus FF-454</name>
    <dbReference type="NCBI Taxonomy" id="1185651"/>
    <lineage>
        <taxon>Bacteria</taxon>
        <taxon>Pseudomonadati</taxon>
        <taxon>Pseudomonadota</taxon>
        <taxon>Gammaproteobacteria</taxon>
        <taxon>Vibrionales</taxon>
        <taxon>Vibrionaceae</taxon>
        <taxon>Enterovibrio</taxon>
    </lineage>
</organism>
<dbReference type="Pfam" id="PF16549">
    <property type="entry name" value="T2SSS_2"/>
    <property type="match status" value="1"/>
</dbReference>
<protein>
    <recommendedName>
        <fullName evidence="4">Type II secretion system pilot lipoprotein GspS-beta</fullName>
    </recommendedName>
</protein>
<dbReference type="InterPro" id="IPR016502">
    <property type="entry name" value="T2SSS_2"/>
</dbReference>
<dbReference type="Gene3D" id="3.30.300.250">
    <property type="match status" value="1"/>
</dbReference>
<keyword evidence="3" id="KW-1185">Reference proteome</keyword>
<keyword evidence="1" id="KW-0732">Signal</keyword>
<evidence type="ECO:0000313" key="2">
    <source>
        <dbReference type="EMBL" id="OEE59071.1"/>
    </source>
</evidence>